<reference evidence="1 2" key="1">
    <citation type="journal article" date="2019" name="Int. J. Syst. Evol. Microbiol.">
        <title>The Global Catalogue of Microorganisms (GCM) 10K type strain sequencing project: providing services to taxonomists for standard genome sequencing and annotation.</title>
        <authorList>
            <consortium name="The Broad Institute Genomics Platform"/>
            <consortium name="The Broad Institute Genome Sequencing Center for Infectious Disease"/>
            <person name="Wu L."/>
            <person name="Ma J."/>
        </authorList>
    </citation>
    <scope>NUCLEOTIDE SEQUENCE [LARGE SCALE GENOMIC DNA]</scope>
    <source>
        <strain evidence="1 2">JCM 15749</strain>
    </source>
</reference>
<name>A0ABN2W919_9ACTN</name>
<accession>A0ABN2W919</accession>
<organism evidence="1 2">
    <name type="scientific">Aeromicrobium halocynthiae</name>
    <dbReference type="NCBI Taxonomy" id="560557"/>
    <lineage>
        <taxon>Bacteria</taxon>
        <taxon>Bacillati</taxon>
        <taxon>Actinomycetota</taxon>
        <taxon>Actinomycetes</taxon>
        <taxon>Propionibacteriales</taxon>
        <taxon>Nocardioidaceae</taxon>
        <taxon>Aeromicrobium</taxon>
    </lineage>
</organism>
<dbReference type="RefSeq" id="WP_344330006.1">
    <property type="nucleotide sequence ID" value="NZ_BAAAPY010000014.1"/>
</dbReference>
<dbReference type="EMBL" id="BAAAPY010000014">
    <property type="protein sequence ID" value="GAA2085064.1"/>
    <property type="molecule type" value="Genomic_DNA"/>
</dbReference>
<protein>
    <submittedName>
        <fullName evidence="1">Uncharacterized protein</fullName>
    </submittedName>
</protein>
<evidence type="ECO:0000313" key="1">
    <source>
        <dbReference type="EMBL" id="GAA2085064.1"/>
    </source>
</evidence>
<gene>
    <name evidence="1" type="ORF">GCM10009821_28190</name>
</gene>
<evidence type="ECO:0000313" key="2">
    <source>
        <dbReference type="Proteomes" id="UP001501480"/>
    </source>
</evidence>
<sequence>MVDGFGDASRSGWLSADVVRGIAHDLDEGSRDMASLARALDRPGARLEEAHVRRIEDFRGQLAACRELVKELTARRAS</sequence>
<dbReference type="Proteomes" id="UP001501480">
    <property type="component" value="Unassembled WGS sequence"/>
</dbReference>
<comment type="caution">
    <text evidence="1">The sequence shown here is derived from an EMBL/GenBank/DDBJ whole genome shotgun (WGS) entry which is preliminary data.</text>
</comment>
<proteinExistence type="predicted"/>
<keyword evidence="2" id="KW-1185">Reference proteome</keyword>